<comment type="caution">
    <text evidence="5">The sequence shown here is derived from an EMBL/GenBank/DDBJ whole genome shotgun (WGS) entry which is preliminary data.</text>
</comment>
<keyword evidence="2" id="KW-0238">DNA-binding</keyword>
<dbReference type="InterPro" id="IPR036390">
    <property type="entry name" value="WH_DNA-bd_sf"/>
</dbReference>
<dbReference type="SMART" id="SM00420">
    <property type="entry name" value="HTH_DEOR"/>
    <property type="match status" value="1"/>
</dbReference>
<dbReference type="OrthoDB" id="9798651at2"/>
<dbReference type="RefSeq" id="WP_055739676.1">
    <property type="nucleotide sequence ID" value="NZ_JAAIWL010000001.1"/>
</dbReference>
<dbReference type="SUPFAM" id="SSF100950">
    <property type="entry name" value="NagB/RpiA/CoA transferase-like"/>
    <property type="match status" value="1"/>
</dbReference>
<evidence type="ECO:0000256" key="2">
    <source>
        <dbReference type="ARBA" id="ARBA00023125"/>
    </source>
</evidence>
<dbReference type="InterPro" id="IPR050313">
    <property type="entry name" value="Carb_Metab_HTH_regulators"/>
</dbReference>
<dbReference type="EMBL" id="LJJC01000004">
    <property type="protein sequence ID" value="KQL53934.1"/>
    <property type="molecule type" value="Genomic_DNA"/>
</dbReference>
<dbReference type="InterPro" id="IPR001034">
    <property type="entry name" value="DeoR_HTH"/>
</dbReference>
<dbReference type="PROSITE" id="PS00894">
    <property type="entry name" value="HTH_DEOR_1"/>
    <property type="match status" value="1"/>
</dbReference>
<sequence>MFQDERLISILQFLEKNQRISVEEICEHFDVSRDTARRDIVKLEEQGKIIRTRGAALLPSLSKETPNYEERMLSEMPLKRMIGKQAASLIMDGDYLFADNSTTVRQAMEYLSSKNNVVVTNAIDTAGLLTQKENIRIHLLGGLMHNDQRFIYGAQATQMMEKYHVDKTFIGSCGISFDGLTTPFEEESSLINEAMRRADQVIVLADHSKFEKRRFFKLAGFEQIHTIVTDREPEPTIMEKILEHGVELIIARGEF</sequence>
<dbReference type="SMART" id="SM01134">
    <property type="entry name" value="DeoRC"/>
    <property type="match status" value="1"/>
</dbReference>
<accession>A0A0Q3TJ16</accession>
<evidence type="ECO:0000256" key="1">
    <source>
        <dbReference type="ARBA" id="ARBA00023015"/>
    </source>
</evidence>
<feature type="domain" description="HTH deoR-type" evidence="4">
    <location>
        <begin position="3"/>
        <end position="58"/>
    </location>
</feature>
<dbReference type="PROSITE" id="PS51000">
    <property type="entry name" value="HTH_DEOR_2"/>
    <property type="match status" value="1"/>
</dbReference>
<dbReference type="InterPro" id="IPR018356">
    <property type="entry name" value="Tscrpt_reg_HTH_DeoR_CS"/>
</dbReference>
<dbReference type="Gene3D" id="1.10.10.10">
    <property type="entry name" value="Winged helix-like DNA-binding domain superfamily/Winged helix DNA-binding domain"/>
    <property type="match status" value="1"/>
</dbReference>
<reference evidence="5 6" key="1">
    <citation type="submission" date="2015-09" db="EMBL/GenBank/DDBJ databases">
        <title>Genome sequencing project for genomic taxonomy and phylogenomics of Bacillus-like bacteria.</title>
        <authorList>
            <person name="Liu B."/>
            <person name="Wang J."/>
            <person name="Zhu Y."/>
            <person name="Liu G."/>
            <person name="Chen Q."/>
            <person name="Chen Z."/>
            <person name="Lan J."/>
            <person name="Che J."/>
            <person name="Ge C."/>
            <person name="Shi H."/>
            <person name="Pan Z."/>
            <person name="Liu X."/>
        </authorList>
    </citation>
    <scope>NUCLEOTIDE SEQUENCE [LARGE SCALE GENOMIC DNA]</scope>
    <source>
        <strain evidence="5 6">LMG 18435</strain>
    </source>
</reference>
<dbReference type="STRING" id="157838.AN964_10790"/>
<name>A0A0Q3TJ16_9BACI</name>
<dbReference type="PATRIC" id="fig|157838.3.peg.2371"/>
<evidence type="ECO:0000256" key="3">
    <source>
        <dbReference type="ARBA" id="ARBA00023163"/>
    </source>
</evidence>
<dbReference type="Proteomes" id="UP000051888">
    <property type="component" value="Unassembled WGS sequence"/>
</dbReference>
<proteinExistence type="predicted"/>
<dbReference type="PANTHER" id="PTHR30363:SF51">
    <property type="entry name" value="HTH-TYPE TRANSCRIPTIONAL REPRESSOR GLCR"/>
    <property type="match status" value="1"/>
</dbReference>
<dbReference type="Gene3D" id="3.40.50.1360">
    <property type="match status" value="1"/>
</dbReference>
<evidence type="ECO:0000313" key="6">
    <source>
        <dbReference type="Proteomes" id="UP000051888"/>
    </source>
</evidence>
<keyword evidence="6" id="KW-1185">Reference proteome</keyword>
<dbReference type="Pfam" id="PF08220">
    <property type="entry name" value="HTH_DeoR"/>
    <property type="match status" value="1"/>
</dbReference>
<dbReference type="GO" id="GO:0003677">
    <property type="term" value="F:DNA binding"/>
    <property type="evidence" value="ECO:0007669"/>
    <property type="project" value="UniProtKB-KW"/>
</dbReference>
<evidence type="ECO:0000313" key="5">
    <source>
        <dbReference type="EMBL" id="KQL53934.1"/>
    </source>
</evidence>
<dbReference type="InterPro" id="IPR014036">
    <property type="entry name" value="DeoR-like_C"/>
</dbReference>
<dbReference type="AlphaFoldDB" id="A0A0Q3TJ16"/>
<organism evidence="5 6">
    <name type="scientific">Heyndrickxia shackletonii</name>
    <dbReference type="NCBI Taxonomy" id="157838"/>
    <lineage>
        <taxon>Bacteria</taxon>
        <taxon>Bacillati</taxon>
        <taxon>Bacillota</taxon>
        <taxon>Bacilli</taxon>
        <taxon>Bacillales</taxon>
        <taxon>Bacillaceae</taxon>
        <taxon>Heyndrickxia</taxon>
    </lineage>
</organism>
<protein>
    <submittedName>
        <fullName evidence="5">DeoR family transcriptional regulator</fullName>
    </submittedName>
</protein>
<gene>
    <name evidence="5" type="ORF">AN964_10790</name>
</gene>
<dbReference type="PRINTS" id="PR00037">
    <property type="entry name" value="HTHLACR"/>
</dbReference>
<dbReference type="InterPro" id="IPR037171">
    <property type="entry name" value="NagB/RpiA_transferase-like"/>
</dbReference>
<keyword evidence="3" id="KW-0804">Transcription</keyword>
<evidence type="ECO:0000259" key="4">
    <source>
        <dbReference type="PROSITE" id="PS51000"/>
    </source>
</evidence>
<dbReference type="SUPFAM" id="SSF46785">
    <property type="entry name" value="Winged helix' DNA-binding domain"/>
    <property type="match status" value="1"/>
</dbReference>
<dbReference type="Pfam" id="PF00455">
    <property type="entry name" value="DeoRC"/>
    <property type="match status" value="1"/>
</dbReference>
<dbReference type="GO" id="GO:0003700">
    <property type="term" value="F:DNA-binding transcription factor activity"/>
    <property type="evidence" value="ECO:0007669"/>
    <property type="project" value="InterPro"/>
</dbReference>
<dbReference type="InterPro" id="IPR036388">
    <property type="entry name" value="WH-like_DNA-bd_sf"/>
</dbReference>
<keyword evidence="1" id="KW-0805">Transcription regulation</keyword>
<dbReference type="PANTHER" id="PTHR30363">
    <property type="entry name" value="HTH-TYPE TRANSCRIPTIONAL REGULATOR SRLR-RELATED"/>
    <property type="match status" value="1"/>
</dbReference>